<feature type="compositionally biased region" description="Polar residues" evidence="1">
    <location>
        <begin position="289"/>
        <end position="313"/>
    </location>
</feature>
<accession>A0A841DMH9</accession>
<sequence>MIISAASFPTPDLIKRVNNPAVWDQQGRFASLQAAAANSALTRMSTLLDAAATKAQRMQLFADTYRDLAEWRYQLARRDEGEGPSATAELCRTRIGRGAVLDPFGAAHLFGDDPSTPGSRLSARLGNFIRMRLETELPGAAELRNIVVRPDDSTIGGNFLIRGELAHEYGFPGHYAGTFCTVTGELADRTALQRDAFGLVADLEEQRAAGRTDLLDDPEAQQAFRTAQYYLYQGPEYRRGSDATLRVLQATLHTRVFGAPPALPQDIDVVAYVAGQQTFDDYLKRNQSILQPAPDPTTTGTLDRPAQETQHQRNGGLERG</sequence>
<comment type="caution">
    <text evidence="2">The sequence shown here is derived from an EMBL/GenBank/DDBJ whole genome shotgun (WGS) entry which is preliminary data.</text>
</comment>
<dbReference type="RefSeq" id="WP_184830381.1">
    <property type="nucleotide sequence ID" value="NZ_BAAAVN010000019.1"/>
</dbReference>
<keyword evidence="3" id="KW-1185">Reference proteome</keyword>
<protein>
    <submittedName>
        <fullName evidence="2">Uncharacterized protein</fullName>
    </submittedName>
</protein>
<gene>
    <name evidence="2" type="ORF">HDA44_000049</name>
</gene>
<proteinExistence type="predicted"/>
<evidence type="ECO:0000313" key="2">
    <source>
        <dbReference type="EMBL" id="MBB5976708.1"/>
    </source>
</evidence>
<reference evidence="2 3" key="1">
    <citation type="submission" date="2020-08" db="EMBL/GenBank/DDBJ databases">
        <title>Sequencing the genomes of 1000 actinobacteria strains.</title>
        <authorList>
            <person name="Klenk H.-P."/>
        </authorList>
    </citation>
    <scope>NUCLEOTIDE SEQUENCE [LARGE SCALE GENOMIC DNA]</scope>
    <source>
        <strain evidence="2 3">DSM 17294</strain>
    </source>
</reference>
<dbReference type="AlphaFoldDB" id="A0A841DMH9"/>
<dbReference type="Proteomes" id="UP000558997">
    <property type="component" value="Unassembled WGS sequence"/>
</dbReference>
<feature type="region of interest" description="Disordered" evidence="1">
    <location>
        <begin position="289"/>
        <end position="320"/>
    </location>
</feature>
<dbReference type="EMBL" id="JACHNF010000001">
    <property type="protein sequence ID" value="MBB5976708.1"/>
    <property type="molecule type" value="Genomic_DNA"/>
</dbReference>
<name>A0A841DMH9_9ACTN</name>
<evidence type="ECO:0000313" key="3">
    <source>
        <dbReference type="Proteomes" id="UP000558997"/>
    </source>
</evidence>
<organism evidence="2 3">
    <name type="scientific">Kribbella solani</name>
    <dbReference type="NCBI Taxonomy" id="236067"/>
    <lineage>
        <taxon>Bacteria</taxon>
        <taxon>Bacillati</taxon>
        <taxon>Actinomycetota</taxon>
        <taxon>Actinomycetes</taxon>
        <taxon>Propionibacteriales</taxon>
        <taxon>Kribbellaceae</taxon>
        <taxon>Kribbella</taxon>
    </lineage>
</organism>
<evidence type="ECO:0000256" key="1">
    <source>
        <dbReference type="SAM" id="MobiDB-lite"/>
    </source>
</evidence>